<comment type="catalytic activity">
    <reaction evidence="6 7">
        <text>L-glutamate 5-semialdehyde + phosphate + NADP(+) = L-glutamyl 5-phosphate + NADPH + H(+)</text>
        <dbReference type="Rhea" id="RHEA:19541"/>
        <dbReference type="ChEBI" id="CHEBI:15378"/>
        <dbReference type="ChEBI" id="CHEBI:43474"/>
        <dbReference type="ChEBI" id="CHEBI:57783"/>
        <dbReference type="ChEBI" id="CHEBI:58066"/>
        <dbReference type="ChEBI" id="CHEBI:58274"/>
        <dbReference type="ChEBI" id="CHEBI:58349"/>
        <dbReference type="EC" id="1.2.1.41"/>
    </reaction>
</comment>
<dbReference type="HAMAP" id="MF_00412">
    <property type="entry name" value="ProA"/>
    <property type="match status" value="1"/>
</dbReference>
<feature type="compositionally biased region" description="Basic and acidic residues" evidence="8">
    <location>
        <begin position="18"/>
        <end position="28"/>
    </location>
</feature>
<dbReference type="STRING" id="1238424.J07HQW1_01215"/>
<dbReference type="InterPro" id="IPR020593">
    <property type="entry name" value="G-glutamylP_reductase_CS"/>
</dbReference>
<dbReference type="Gene3D" id="3.40.309.10">
    <property type="entry name" value="Aldehyde Dehydrogenase, Chain A, domain 2"/>
    <property type="match status" value="1"/>
</dbReference>
<feature type="compositionally biased region" description="Polar residues" evidence="8">
    <location>
        <begin position="1"/>
        <end position="15"/>
    </location>
</feature>
<dbReference type="InterPro" id="IPR016161">
    <property type="entry name" value="Ald_DH/histidinol_DH"/>
</dbReference>
<dbReference type="InterPro" id="IPR016163">
    <property type="entry name" value="Ald_DH_C"/>
</dbReference>
<reference evidence="10 11" key="1">
    <citation type="journal article" date="2013" name="PLoS ONE">
        <title>Assembly-driven community genomics of a hypersaline microbial ecosystem.</title>
        <authorList>
            <person name="Podell S."/>
            <person name="Ugalde J.A."/>
            <person name="Narasingarao P."/>
            <person name="Banfield J.F."/>
            <person name="Heidelberg K.B."/>
            <person name="Allen E.E."/>
        </authorList>
    </citation>
    <scope>NUCLEOTIDE SEQUENCE [LARGE SCALE GENOMIC DNA]</scope>
    <source>
        <strain evidence="11">J07HQW1</strain>
    </source>
</reference>
<feature type="region of interest" description="Disordered" evidence="8">
    <location>
        <begin position="1"/>
        <end position="28"/>
    </location>
</feature>
<dbReference type="EC" id="1.2.1.41" evidence="7"/>
<keyword evidence="4 7" id="KW-0521">NADP</keyword>
<name>U1N461_9EURY</name>
<comment type="pathway">
    <text evidence="1 7">Amino-acid biosynthesis; L-proline biosynthesis; L-glutamate 5-semialdehyde from L-glutamate: step 2/2.</text>
</comment>
<protein>
    <recommendedName>
        <fullName evidence="7">Gamma-glutamyl phosphate reductase</fullName>
        <shortName evidence="7">GPR</shortName>
        <ecNumber evidence="7">1.2.1.41</ecNumber>
    </recommendedName>
    <alternativeName>
        <fullName evidence="7">Glutamate-5-semialdehyde dehydrogenase</fullName>
    </alternativeName>
    <alternativeName>
        <fullName evidence="7">Glutamyl-gamma-semialdehyde dehydrogenase</fullName>
        <shortName evidence="7">GSA dehydrogenase</shortName>
    </alternativeName>
</protein>
<comment type="subcellular location">
    <subcellularLocation>
        <location evidence="7">Cytoplasm</location>
    </subcellularLocation>
</comment>
<evidence type="ECO:0000259" key="9">
    <source>
        <dbReference type="Pfam" id="PF00171"/>
    </source>
</evidence>
<comment type="similarity">
    <text evidence="7">Belongs to the gamma-glutamyl phosphate reductase family.</text>
</comment>
<dbReference type="EMBL" id="KE356560">
    <property type="protein sequence ID" value="ERG91183.1"/>
    <property type="molecule type" value="Genomic_DNA"/>
</dbReference>
<evidence type="ECO:0000256" key="6">
    <source>
        <dbReference type="ARBA" id="ARBA00049024"/>
    </source>
</evidence>
<accession>U1N461</accession>
<dbReference type="FunFam" id="3.40.309.10:FF:000006">
    <property type="entry name" value="Gamma-glutamyl phosphate reductase"/>
    <property type="match status" value="1"/>
</dbReference>
<organism evidence="10 11">
    <name type="scientific">Haloquadratum walsbyi J07HQW1</name>
    <dbReference type="NCBI Taxonomy" id="1238424"/>
    <lineage>
        <taxon>Archaea</taxon>
        <taxon>Methanobacteriati</taxon>
        <taxon>Methanobacteriota</taxon>
        <taxon>Stenosarchaea group</taxon>
        <taxon>Halobacteria</taxon>
        <taxon>Halobacteriales</taxon>
        <taxon>Haloferacaceae</taxon>
        <taxon>Haloquadratum</taxon>
    </lineage>
</organism>
<evidence type="ECO:0000256" key="4">
    <source>
        <dbReference type="ARBA" id="ARBA00022857"/>
    </source>
</evidence>
<evidence type="ECO:0000256" key="1">
    <source>
        <dbReference type="ARBA" id="ARBA00004985"/>
    </source>
</evidence>
<evidence type="ECO:0000256" key="7">
    <source>
        <dbReference type="HAMAP-Rule" id="MF_00412"/>
    </source>
</evidence>
<dbReference type="NCBIfam" id="TIGR00407">
    <property type="entry name" value="proA"/>
    <property type="match status" value="1"/>
</dbReference>
<dbReference type="HOGENOM" id="CLU_030231_0_0_2"/>
<dbReference type="InterPro" id="IPR015590">
    <property type="entry name" value="Aldehyde_DH_dom"/>
</dbReference>
<dbReference type="InterPro" id="IPR016162">
    <property type="entry name" value="Ald_DH_N"/>
</dbReference>
<dbReference type="PANTHER" id="PTHR11063">
    <property type="entry name" value="GLUTAMATE SEMIALDEHYDE DEHYDROGENASE"/>
    <property type="match status" value="1"/>
</dbReference>
<dbReference type="GO" id="GO:0005737">
    <property type="term" value="C:cytoplasm"/>
    <property type="evidence" value="ECO:0007669"/>
    <property type="project" value="UniProtKB-SubCell"/>
</dbReference>
<dbReference type="AlphaFoldDB" id="U1N461"/>
<keyword evidence="5 7" id="KW-0560">Oxidoreductase</keyword>
<dbReference type="InterPro" id="IPR000965">
    <property type="entry name" value="GPR_dom"/>
</dbReference>
<sequence length="477" mass="51783">MTNPTETDSKTAQTHNQHHSDNEIDDAHTAEQKVTDAQAAALTLSNLSSTRRNEALIAIADTIEANKDRILKANAADVADAEKQVTAGEYTQAFVDRLTLSASKIESIADMVRSVAEQDDPLGETLTSRQLDNNLNLYKVTVPIGVIGTVFESRPDALVQISALSLKSGNAVILKGGSEAARSNRVLYECILEATPEVPSGWAQLIEAREDVHTLLEMDDAVDLIMPRGSSSFVQYVQDNTTIPVLGHTEGVCHVYVDSEADLEMATAVAYDAKVQYPAVCNAVETLLVHESVATQFLSQMIERYHDAGVELRGDERTQSIADTELDIDGEVEVIAASENDWTTEYGDLILSIAVVDSLTDAIDHINMYGSKHTESILTQDNKRAEQFMRAVDAASVFHNASTRFADGFRFGLGAEVGISTGKIHARGPVGLDGLTTYKYHLEGDGQQVATYSGSDAQSFDHTEFNETWPPTTDGNE</sequence>
<gene>
    <name evidence="7" type="primary">proA</name>
    <name evidence="10" type="ORF">J07HQW1_01215</name>
</gene>
<keyword evidence="7" id="KW-0963">Cytoplasm</keyword>
<dbReference type="GO" id="GO:0004350">
    <property type="term" value="F:glutamate-5-semialdehyde dehydrogenase activity"/>
    <property type="evidence" value="ECO:0007669"/>
    <property type="project" value="UniProtKB-UniRule"/>
</dbReference>
<evidence type="ECO:0000256" key="8">
    <source>
        <dbReference type="SAM" id="MobiDB-lite"/>
    </source>
</evidence>
<feature type="domain" description="Aldehyde dehydrogenase" evidence="9">
    <location>
        <begin position="25"/>
        <end position="313"/>
    </location>
</feature>
<dbReference type="PROSITE" id="PS01223">
    <property type="entry name" value="PROA"/>
    <property type="match status" value="1"/>
</dbReference>
<comment type="function">
    <text evidence="7">Catalyzes the NADPH-dependent reduction of L-glutamate 5-phosphate into L-glutamate 5-semialdehyde and phosphate. The product spontaneously undergoes cyclization to form 1-pyrroline-5-carboxylate.</text>
</comment>
<keyword evidence="3 7" id="KW-0641">Proline biosynthesis</keyword>
<dbReference type="PANTHER" id="PTHR11063:SF8">
    <property type="entry name" value="DELTA-1-PYRROLINE-5-CARBOXYLATE SYNTHASE"/>
    <property type="match status" value="1"/>
</dbReference>
<evidence type="ECO:0000313" key="11">
    <source>
        <dbReference type="Proteomes" id="UP000030649"/>
    </source>
</evidence>
<dbReference type="Proteomes" id="UP000030649">
    <property type="component" value="Unassembled WGS sequence"/>
</dbReference>
<dbReference type="NCBIfam" id="NF001221">
    <property type="entry name" value="PRK00197.1"/>
    <property type="match status" value="1"/>
</dbReference>
<evidence type="ECO:0000256" key="3">
    <source>
        <dbReference type="ARBA" id="ARBA00022650"/>
    </source>
</evidence>
<proteinExistence type="inferred from homology"/>
<keyword evidence="2 7" id="KW-0028">Amino-acid biosynthesis</keyword>
<dbReference type="Gene3D" id="3.40.605.10">
    <property type="entry name" value="Aldehyde Dehydrogenase, Chain A, domain 1"/>
    <property type="match status" value="1"/>
</dbReference>
<evidence type="ECO:0000313" key="10">
    <source>
        <dbReference type="EMBL" id="ERG91183.1"/>
    </source>
</evidence>
<dbReference type="CDD" id="cd07079">
    <property type="entry name" value="ALDH_F18-19_ProA-GPR"/>
    <property type="match status" value="1"/>
</dbReference>
<dbReference type="SUPFAM" id="SSF53720">
    <property type="entry name" value="ALDH-like"/>
    <property type="match status" value="1"/>
</dbReference>
<dbReference type="Pfam" id="PF00171">
    <property type="entry name" value="Aldedh"/>
    <property type="match status" value="1"/>
</dbReference>
<evidence type="ECO:0000256" key="5">
    <source>
        <dbReference type="ARBA" id="ARBA00023002"/>
    </source>
</evidence>
<evidence type="ECO:0000256" key="2">
    <source>
        <dbReference type="ARBA" id="ARBA00022605"/>
    </source>
</evidence>
<dbReference type="GO" id="GO:0055129">
    <property type="term" value="P:L-proline biosynthetic process"/>
    <property type="evidence" value="ECO:0007669"/>
    <property type="project" value="UniProtKB-UniRule"/>
</dbReference>
<dbReference type="UniPathway" id="UPA00098">
    <property type="reaction ID" value="UER00360"/>
</dbReference>